<dbReference type="CDD" id="cd09348">
    <property type="entry name" value="LIM4_FHL1"/>
    <property type="match status" value="1"/>
</dbReference>
<dbReference type="InterPro" id="IPR001781">
    <property type="entry name" value="Znf_LIM"/>
</dbReference>
<feature type="domain" description="G-protein coupled receptors family 2 profile 2" evidence="31">
    <location>
        <begin position="1170"/>
        <end position="1430"/>
    </location>
</feature>
<dbReference type="Pfam" id="PF13385">
    <property type="entry name" value="Laminin_G_3"/>
    <property type="match status" value="1"/>
</dbReference>
<evidence type="ECO:0000256" key="2">
    <source>
        <dbReference type="ARBA" id="ARBA00004496"/>
    </source>
</evidence>
<dbReference type="SMART" id="SM00132">
    <property type="entry name" value="LIM"/>
    <property type="match status" value="4"/>
</dbReference>
<dbReference type="Pfam" id="PF01825">
    <property type="entry name" value="GPS"/>
    <property type="match status" value="1"/>
</dbReference>
<protein>
    <recommendedName>
        <fullName evidence="24">Four and a half LIM domains protein 1</fullName>
    </recommendedName>
</protein>
<dbReference type="GO" id="GO:0004930">
    <property type="term" value="F:G protein-coupled receptor activity"/>
    <property type="evidence" value="ECO:0007669"/>
    <property type="project" value="UniProtKB-KW"/>
</dbReference>
<evidence type="ECO:0000313" key="33">
    <source>
        <dbReference type="Proteomes" id="UP001219934"/>
    </source>
</evidence>
<dbReference type="InterPro" id="IPR017983">
    <property type="entry name" value="GPCR_2_secretin-like_CS"/>
</dbReference>
<dbReference type="FunFam" id="2.10.110.10:FF:000072">
    <property type="entry name" value="Four and a half LIM domains protein 1"/>
    <property type="match status" value="1"/>
</dbReference>
<dbReference type="CDD" id="cd09424">
    <property type="entry name" value="LIM2_FHL1"/>
    <property type="match status" value="1"/>
</dbReference>
<keyword evidence="10" id="KW-0863">Zinc-finger</keyword>
<dbReference type="PRINTS" id="PR00249">
    <property type="entry name" value="GPCRSECRETIN"/>
</dbReference>
<evidence type="ECO:0000256" key="8">
    <source>
        <dbReference type="ARBA" id="ARBA00022729"/>
    </source>
</evidence>
<keyword evidence="9" id="KW-0677">Repeat</keyword>
<evidence type="ECO:0000259" key="28">
    <source>
        <dbReference type="PROSITE" id="PS50023"/>
    </source>
</evidence>
<evidence type="ECO:0000313" key="32">
    <source>
        <dbReference type="EMBL" id="KAJ4929550.1"/>
    </source>
</evidence>
<feature type="domain" description="GAIN-B" evidence="29">
    <location>
        <begin position="1005"/>
        <end position="1161"/>
    </location>
</feature>
<dbReference type="CDD" id="cd09344">
    <property type="entry name" value="LIM1_FHL1"/>
    <property type="match status" value="1"/>
</dbReference>
<evidence type="ECO:0000256" key="11">
    <source>
        <dbReference type="ARBA" id="ARBA00022782"/>
    </source>
</evidence>
<evidence type="ECO:0000256" key="5">
    <source>
        <dbReference type="ARBA" id="ARBA00022499"/>
    </source>
</evidence>
<dbReference type="Proteomes" id="UP001219934">
    <property type="component" value="Unassembled WGS sequence"/>
</dbReference>
<dbReference type="PROSITE" id="PS50221">
    <property type="entry name" value="GAIN_B"/>
    <property type="match status" value="1"/>
</dbReference>
<accession>A0AAD6FD60</accession>
<keyword evidence="22" id="KW-0807">Transducer</keyword>
<dbReference type="GO" id="GO:0005886">
    <property type="term" value="C:plasma membrane"/>
    <property type="evidence" value="ECO:0007669"/>
    <property type="project" value="TreeGrafter"/>
</dbReference>
<evidence type="ECO:0000256" key="3">
    <source>
        <dbReference type="ARBA" id="ARBA00022473"/>
    </source>
</evidence>
<keyword evidence="8" id="KW-0732">Signal</keyword>
<dbReference type="Gene3D" id="4.10.1240.10">
    <property type="entry name" value="GPCR, family 2, extracellular hormone receptor domain"/>
    <property type="match status" value="1"/>
</dbReference>
<dbReference type="CDD" id="cd15997">
    <property type="entry name" value="7tmB2_GPR112"/>
    <property type="match status" value="1"/>
</dbReference>
<evidence type="ECO:0000256" key="25">
    <source>
        <dbReference type="PROSITE-ProRule" id="PRU00125"/>
    </source>
</evidence>
<dbReference type="SUPFAM" id="SSF81321">
    <property type="entry name" value="Family A G protein-coupled receptor-like"/>
    <property type="match status" value="1"/>
</dbReference>
<dbReference type="SUPFAM" id="SSF49899">
    <property type="entry name" value="Concanavalin A-like lectins/glucanases"/>
    <property type="match status" value="1"/>
</dbReference>
<evidence type="ECO:0000256" key="15">
    <source>
        <dbReference type="ARBA" id="ARBA00022990"/>
    </source>
</evidence>
<dbReference type="PROSITE" id="PS50023">
    <property type="entry name" value="LIM_DOMAIN_2"/>
    <property type="match status" value="3"/>
</dbReference>
<evidence type="ECO:0000256" key="10">
    <source>
        <dbReference type="ARBA" id="ARBA00022771"/>
    </source>
</evidence>
<evidence type="ECO:0000256" key="27">
    <source>
        <dbReference type="SAM" id="Phobius"/>
    </source>
</evidence>
<dbReference type="Pfam" id="PF00412">
    <property type="entry name" value="LIM"/>
    <property type="match status" value="4"/>
</dbReference>
<evidence type="ECO:0000259" key="30">
    <source>
        <dbReference type="PROSITE" id="PS50227"/>
    </source>
</evidence>
<dbReference type="InterPro" id="IPR046338">
    <property type="entry name" value="GAIN_dom_sf"/>
</dbReference>
<evidence type="ECO:0000256" key="9">
    <source>
        <dbReference type="ARBA" id="ARBA00022737"/>
    </source>
</evidence>
<feature type="transmembrane region" description="Helical" evidence="27">
    <location>
        <begin position="1379"/>
        <end position="1400"/>
    </location>
</feature>
<keyword evidence="21" id="KW-0325">Glycoprotein</keyword>
<sequence>MAESSNCFYCREDLGGKRFVRNEGRPVCIRCHTKFCANSCAECRRPIPVESKELSHKGRYWHEECFRCAKCYKPLAKEPFSTKDDRIMCGKCCSREDAPRCHGCYKALLPGTESVEYKGNSWHDECFTCFNCKRPIGSLSFLSKGTDVYCSPCHDKKFAKHCVCCKKAITSGGVNYQDQPWHSHCFVCSSCSKPLAGTSFTNHQDQVFCVDCYKTSVAKKCSGCQNPITGFGKGVNVVNYEGSSWHEYCFNCKRCSLSLSNKRFVAKGGDILCADCSENSLTCTQRQVCASSVCFEAACIISATSPESGTGFRDLLCSQGYFIDAVSGLSLWGEVVQFTTVCSNWTLKPQVSIPPLQELTVCLNLNFETEEAASSWTAFMYSHPEVQTELGLAMKERRLLVWLFGSEWSTTRSINLCRSRWYSMCLTWKHKGRLALYIDGHQERIRTDTPSLSRKLSPNGTLTLGASRSVVNGITFPALVGKLSLFRLWGRERSEQDVTSLRCTEGDVVKWVRDNWDTPVCDVFSNSSLECEWSVYEVRLMFLIMRSDGKNNTELYTARDIAHTWLRTVLPSTFFLNRVSVFEVPRSKKNNSFVNENKLVQWSPSLKRFDCLVHINVIPSLNVATVKNMIPTELRDIYYDPNEKLQLQADCDSIHTTPVESFSAVTTSPPGEVTESSVTTTTFKTTTSIKTTSTPTSVPTTAAPVTTLNTMTPANVSELYFEVKMNISLTGDSDPGQTVSTWLNSSLPDDMMMVLDLQLLPKTQRESCIFQVLVMMSQLDTQETETQIRHLLLTPYNNGLISIVTEDIQISRILITKCNAETYLTMKGLFVWPDTPGGKNASQPCPKNPLSHARRQCKLCLSTRWLVSDLEDCGLVVETIPDLNHVEVTAENALEVVEMIEDLLSDHSTLNYQEVATVLNKLEDIVNLSRVTPCLGQALINIISDILESDSNLVPFTNMILNITESVGDRMVGYEGSSTLTAPSIAISVVDVVPGEFSSLTFGVSSDRAGKKPEIFINSYPFNQTVAFISLPSVLQHSFPENSSTQSPPRVKFQFFGIPMLFKNSQQGHVLNTFVVSASVTNASAPIKDLDEDVEVMLYHLIPNTLHRDVQCVYWNFNKNNGHGGWDDDGCRKDNSSSQYTTCLCDHLTHFGVLLDVSRTPLDPANEQILTIITYVGCGVSSVFLGITVLTYTAFEKLRRDYPSQILIHLSLALLGLNLVFLVNSWLSSWGLYSLCVAVASTMHYFLLASFTWMGLEAVNMYFALVKVFNVYVPSYILKFCSLGWGIPLVICILVLIVNREAYGSHLYTHGQQSLKQTLDNSDNFCWLQDDLTFYVSVVAYAALVFLFNIAVFVVVLIQIRHMRVNRPAGIRGGLMHDLKGVASITLLLGLTWTVGFFTVGPARVVLLYLFAGLNTLQGLFIFLFHCLMKENVRKQWRIHLCFGRFRLDEYSDYSNSGSVGVTAKPKSNPPKAPVPSVDSVKSSSTESTSASSESSQRDSSCKRPNLGLFVNSLALPRAQKSPSDTGALPSPRGENPTPGWRNHLLGQQGNR</sequence>
<feature type="transmembrane region" description="Helical" evidence="27">
    <location>
        <begin position="1207"/>
        <end position="1226"/>
    </location>
</feature>
<dbReference type="GO" id="GO:0008270">
    <property type="term" value="F:zinc ion binding"/>
    <property type="evidence" value="ECO:0007669"/>
    <property type="project" value="UniProtKB-KW"/>
</dbReference>
<keyword evidence="17" id="KW-0297">G-protein coupled receptor</keyword>
<comment type="subcellular location">
    <subcellularLocation>
        <location evidence="2">Cytoplasm</location>
    </subcellularLocation>
    <subcellularLocation>
        <location evidence="1">Membrane</location>
        <topology evidence="1">Multi-pass membrane protein</topology>
    </subcellularLocation>
</comment>
<organism evidence="32 33">
    <name type="scientific">Pogonophryne albipinna</name>
    <dbReference type="NCBI Taxonomy" id="1090488"/>
    <lineage>
        <taxon>Eukaryota</taxon>
        <taxon>Metazoa</taxon>
        <taxon>Chordata</taxon>
        <taxon>Craniata</taxon>
        <taxon>Vertebrata</taxon>
        <taxon>Euteleostomi</taxon>
        <taxon>Actinopterygii</taxon>
        <taxon>Neopterygii</taxon>
        <taxon>Teleostei</taxon>
        <taxon>Neoteleostei</taxon>
        <taxon>Acanthomorphata</taxon>
        <taxon>Eupercaria</taxon>
        <taxon>Perciformes</taxon>
        <taxon>Notothenioidei</taxon>
        <taxon>Pogonophryne</taxon>
    </lineage>
</organism>
<evidence type="ECO:0000256" key="26">
    <source>
        <dbReference type="SAM" id="MobiDB-lite"/>
    </source>
</evidence>
<dbReference type="PANTHER" id="PTHR12011:SF277">
    <property type="entry name" value="ADHESION G-PROTEIN COUPLED RECEPTOR G4"/>
    <property type="match status" value="1"/>
</dbReference>
<keyword evidence="11" id="KW-0221">Differentiation</keyword>
<dbReference type="Gene3D" id="2.10.110.10">
    <property type="entry name" value="Cysteine Rich Protein"/>
    <property type="match status" value="4"/>
</dbReference>
<keyword evidence="14 27" id="KW-1133">Transmembrane helix</keyword>
<keyword evidence="7 25" id="KW-0479">Metal-binding</keyword>
<feature type="transmembrane region" description="Helical" evidence="27">
    <location>
        <begin position="1232"/>
        <end position="1256"/>
    </location>
</feature>
<keyword evidence="20" id="KW-0675">Receptor</keyword>
<dbReference type="FunFam" id="2.10.110.10:FF:000050">
    <property type="entry name" value="Four and a half LIM domains protein 1"/>
    <property type="match status" value="1"/>
</dbReference>
<dbReference type="SUPFAM" id="SSF57716">
    <property type="entry name" value="Glucocorticoid receptor-like (DNA-binding domain)"/>
    <property type="match status" value="5"/>
</dbReference>
<evidence type="ECO:0000256" key="7">
    <source>
        <dbReference type="ARBA" id="ARBA00022723"/>
    </source>
</evidence>
<evidence type="ECO:0000256" key="22">
    <source>
        <dbReference type="ARBA" id="ARBA00023224"/>
    </source>
</evidence>
<evidence type="ECO:0000256" key="23">
    <source>
        <dbReference type="ARBA" id="ARBA00059927"/>
    </source>
</evidence>
<reference evidence="32" key="1">
    <citation type="submission" date="2022-11" db="EMBL/GenBank/DDBJ databases">
        <title>Chromosome-level genome of Pogonophryne albipinna.</title>
        <authorList>
            <person name="Jo E."/>
        </authorList>
    </citation>
    <scope>NUCLEOTIDE SEQUENCE</scope>
    <source>
        <strain evidence="32">SGF0006</strain>
        <tissue evidence="32">Muscle</tissue>
    </source>
</reference>
<evidence type="ECO:0000259" key="29">
    <source>
        <dbReference type="PROSITE" id="PS50221"/>
    </source>
</evidence>
<keyword evidence="18 27" id="KW-0472">Membrane</keyword>
<dbReference type="Gene3D" id="1.20.1070.10">
    <property type="entry name" value="Rhodopsin 7-helix transmembrane proteins"/>
    <property type="match status" value="1"/>
</dbReference>
<dbReference type="PANTHER" id="PTHR12011">
    <property type="entry name" value="ADHESION G-PROTEIN COUPLED RECEPTOR"/>
    <property type="match status" value="1"/>
</dbReference>
<dbReference type="GO" id="GO:0007166">
    <property type="term" value="P:cell surface receptor signaling pathway"/>
    <property type="evidence" value="ECO:0007669"/>
    <property type="project" value="InterPro"/>
</dbReference>
<feature type="region of interest" description="Disordered" evidence="26">
    <location>
        <begin position="1459"/>
        <end position="1552"/>
    </location>
</feature>
<evidence type="ECO:0000256" key="18">
    <source>
        <dbReference type="ARBA" id="ARBA00023136"/>
    </source>
</evidence>
<comment type="caution">
    <text evidence="32">The sequence shown here is derived from an EMBL/GenBank/DDBJ whole genome shotgun (WGS) entry which is preliminary data.</text>
</comment>
<dbReference type="Gene3D" id="2.60.120.200">
    <property type="match status" value="1"/>
</dbReference>
<evidence type="ECO:0000256" key="1">
    <source>
        <dbReference type="ARBA" id="ARBA00004141"/>
    </source>
</evidence>
<dbReference type="SMART" id="SM00303">
    <property type="entry name" value="GPS"/>
    <property type="match status" value="1"/>
</dbReference>
<evidence type="ECO:0000256" key="24">
    <source>
        <dbReference type="ARBA" id="ARBA00074675"/>
    </source>
</evidence>
<evidence type="ECO:0000256" key="4">
    <source>
        <dbReference type="ARBA" id="ARBA00022490"/>
    </source>
</evidence>
<dbReference type="EMBL" id="JAPTMU010000016">
    <property type="protein sequence ID" value="KAJ4929550.1"/>
    <property type="molecule type" value="Genomic_DNA"/>
</dbReference>
<keyword evidence="16 25" id="KW-0440">LIM domain</keyword>
<evidence type="ECO:0000256" key="16">
    <source>
        <dbReference type="ARBA" id="ARBA00023038"/>
    </source>
</evidence>
<dbReference type="InterPro" id="IPR036445">
    <property type="entry name" value="GPCR_2_extracell_dom_sf"/>
</dbReference>
<keyword evidence="15" id="KW-0007">Acetylation</keyword>
<keyword evidence="12 25" id="KW-0862">Zinc</keyword>
<feature type="domain" description="G-protein coupled receptors family 2 profile 1" evidence="30">
    <location>
        <begin position="818"/>
        <end position="877"/>
    </location>
</feature>
<feature type="domain" description="LIM zinc-binding" evidence="28">
    <location>
        <begin position="219"/>
        <end position="283"/>
    </location>
</feature>
<dbReference type="PROSITE" id="PS50261">
    <property type="entry name" value="G_PROTEIN_RECEP_F2_4"/>
    <property type="match status" value="1"/>
</dbReference>
<keyword evidence="19" id="KW-1015">Disulfide bond</keyword>
<feature type="transmembrane region" description="Helical" evidence="27">
    <location>
        <begin position="1276"/>
        <end position="1298"/>
    </location>
</feature>
<dbReference type="PROSITE" id="PS50227">
    <property type="entry name" value="G_PROTEIN_RECEP_F2_3"/>
    <property type="match status" value="1"/>
</dbReference>
<feature type="transmembrane region" description="Helical" evidence="27">
    <location>
        <begin position="1406"/>
        <end position="1428"/>
    </location>
</feature>
<proteinExistence type="predicted"/>
<dbReference type="InterPro" id="IPR057244">
    <property type="entry name" value="GAIN_B"/>
</dbReference>
<evidence type="ECO:0000256" key="19">
    <source>
        <dbReference type="ARBA" id="ARBA00023157"/>
    </source>
</evidence>
<evidence type="ECO:0000256" key="6">
    <source>
        <dbReference type="ARBA" id="ARBA00022692"/>
    </source>
</evidence>
<feature type="transmembrane region" description="Helical" evidence="27">
    <location>
        <begin position="1332"/>
        <end position="1358"/>
    </location>
</feature>
<evidence type="ECO:0000256" key="21">
    <source>
        <dbReference type="ARBA" id="ARBA00023180"/>
    </source>
</evidence>
<evidence type="ECO:0000256" key="20">
    <source>
        <dbReference type="ARBA" id="ARBA00023170"/>
    </source>
</evidence>
<dbReference type="InterPro" id="IPR000832">
    <property type="entry name" value="GPCR_2_secretin-like"/>
</dbReference>
<dbReference type="InterPro" id="IPR013320">
    <property type="entry name" value="ConA-like_dom_sf"/>
</dbReference>
<keyword evidence="4" id="KW-0963">Cytoplasm</keyword>
<dbReference type="FunFam" id="2.60.220.50:FF:000039">
    <property type="entry name" value="Adhesion G protein-coupled receptor G4b"/>
    <property type="match status" value="1"/>
</dbReference>
<dbReference type="FunFam" id="2.10.110.10:FF:000013">
    <property type="entry name" value="Four and a half LIM domains 1"/>
    <property type="match status" value="1"/>
</dbReference>
<dbReference type="Gene3D" id="2.60.220.50">
    <property type="match status" value="1"/>
</dbReference>
<comment type="function">
    <text evidence="23">May have an involvement in muscle development or hypertrophy. Isoform 2 binds to RBP-J and plays a negative regulatory role in the RBP-J-mediated transcription in mammalian systems.</text>
</comment>
<dbReference type="PROSITE" id="PS00650">
    <property type="entry name" value="G_PROTEIN_RECEP_F2_2"/>
    <property type="match status" value="1"/>
</dbReference>
<dbReference type="GO" id="GO:0030154">
    <property type="term" value="P:cell differentiation"/>
    <property type="evidence" value="ECO:0007669"/>
    <property type="project" value="UniProtKB-KW"/>
</dbReference>
<evidence type="ECO:0000256" key="12">
    <source>
        <dbReference type="ARBA" id="ARBA00022833"/>
    </source>
</evidence>
<dbReference type="PROSITE" id="PS00478">
    <property type="entry name" value="LIM_DOMAIN_1"/>
    <property type="match status" value="3"/>
</dbReference>
<keyword evidence="3" id="KW-0217">Developmental protein</keyword>
<dbReference type="FunFam" id="2.10.110.10:FF:000052">
    <property type="entry name" value="Four and a half LIM domains 1"/>
    <property type="match status" value="1"/>
</dbReference>
<evidence type="ECO:0000256" key="14">
    <source>
        <dbReference type="ARBA" id="ARBA00022989"/>
    </source>
</evidence>
<gene>
    <name evidence="32" type="ORF">JOQ06_018574</name>
</gene>
<dbReference type="FunFam" id="1.20.1070.10:FF:000043">
    <property type="entry name" value="adhesion G-protein coupled receptor G2 isoform X1"/>
    <property type="match status" value="1"/>
</dbReference>
<keyword evidence="33" id="KW-1185">Reference proteome</keyword>
<dbReference type="CDD" id="cd09429">
    <property type="entry name" value="LIM3_FHL1"/>
    <property type="match status" value="1"/>
</dbReference>
<dbReference type="InterPro" id="IPR017981">
    <property type="entry name" value="GPCR_2-like_7TM"/>
</dbReference>
<evidence type="ECO:0000259" key="31">
    <source>
        <dbReference type="PROSITE" id="PS50261"/>
    </source>
</evidence>
<keyword evidence="5" id="KW-1017">Isopeptide bond</keyword>
<dbReference type="GO" id="GO:0005737">
    <property type="term" value="C:cytoplasm"/>
    <property type="evidence" value="ECO:0007669"/>
    <property type="project" value="UniProtKB-SubCell"/>
</dbReference>
<feature type="transmembrane region" description="Helical" evidence="27">
    <location>
        <begin position="1172"/>
        <end position="1195"/>
    </location>
</feature>
<keyword evidence="6 27" id="KW-0812">Transmembrane</keyword>
<dbReference type="InterPro" id="IPR000203">
    <property type="entry name" value="GPS"/>
</dbReference>
<name>A0AAD6FD60_9TELE</name>
<feature type="compositionally biased region" description="Low complexity" evidence="26">
    <location>
        <begin position="1477"/>
        <end position="1495"/>
    </location>
</feature>
<feature type="domain" description="LIM zinc-binding" evidence="28">
    <location>
        <begin position="38"/>
        <end position="98"/>
    </location>
</feature>
<evidence type="ECO:0000256" key="13">
    <source>
        <dbReference type="ARBA" id="ARBA00022843"/>
    </source>
</evidence>
<dbReference type="InterPro" id="IPR001879">
    <property type="entry name" value="GPCR_2_extracellular_dom"/>
</dbReference>
<dbReference type="Pfam" id="PF00002">
    <property type="entry name" value="7tm_2"/>
    <property type="match status" value="1"/>
</dbReference>
<feature type="domain" description="LIM zinc-binding" evidence="28">
    <location>
        <begin position="99"/>
        <end position="160"/>
    </location>
</feature>
<keyword evidence="13" id="KW-0832">Ubl conjugation</keyword>
<dbReference type="GO" id="GO:0007189">
    <property type="term" value="P:adenylate cyclase-activating G protein-coupled receptor signaling pathway"/>
    <property type="evidence" value="ECO:0007669"/>
    <property type="project" value="TreeGrafter"/>
</dbReference>
<evidence type="ECO:0000256" key="17">
    <source>
        <dbReference type="ARBA" id="ARBA00023040"/>
    </source>
</evidence>